<dbReference type="GO" id="GO:0046872">
    <property type="term" value="F:metal ion binding"/>
    <property type="evidence" value="ECO:0007669"/>
    <property type="project" value="UniProtKB-KW"/>
</dbReference>
<keyword evidence="2" id="KW-0378">Hydrolase</keyword>
<evidence type="ECO:0000256" key="4">
    <source>
        <dbReference type="PIRSR" id="PIRSR001227-1"/>
    </source>
</evidence>
<evidence type="ECO:0000256" key="5">
    <source>
        <dbReference type="PIRSR" id="PIRSR001227-2"/>
    </source>
</evidence>
<evidence type="ECO:0000256" key="1">
    <source>
        <dbReference type="ARBA" id="ARBA00006586"/>
    </source>
</evidence>
<sequence length="821" mass="89686">MPRTLRRAGLAFSLLVLLLIALAGGGVALYGRASLPVLEGAVTLPRAATPAARVVVARDAHGIPHIVARTDGDAYFALGFVHAQDRLWQLDMNRRIASGTLSEVLGARTLPLDQFMRTLGVKRNAERIYRHLSPDTRFALERYAAGINAYLATRGPALPIEYLMTGAPAPIPWTPEDSVAWLSVLAWDLGGNMALAIERMRLAQRLPLAQIRQLVTTAPEDATPMATIDYVPMLRGLSALAVTAAAALDAQPSQHVEGLGSNNWVVAGNRSESGLPMLANDPHLGLSTPPLFYLAHLRSDRLNVAGGTVPGLPVVLIGHNEQIAWGMTNTGTSVEDLFIEQVDLTRPDYYRTPGGWARFATRTETIAVKGQPAVRWTVRETRHGPVISDVSANARDALRRSSRYVLALQWTALMPDDTTMEAGLGFDHARDWPEFLRAAAKFDAPQQNIVYADRHGNIGFVAPGRVPIRRPGNDLMTEVPAPGWDARYDWSGFVPFDALPQALNPPAGRIVTANNRIVPRGYPYFLSGEWVLPYRYKRITALLDARATHSLDSFAAIQADIQSPSQADLLPLLIARAGLPADRDEADALARLRRWDRVARADEAEPLIASAWERAAAQAVFEPRAGRELFAEYWRQRNLHQALLNALRDPTIGAAWCGKAAGTAAPAPCSAQVGAALRAALRDLKQRYGDDMRAWRWGDAHAALARHRPFHQVPWLARWFDVRVPFGGDMTTVDVGGNDFSDAAAPYETKMAAAMRMVIDMAAPDAARFAMPVGQSGNRFSAWYSDRMDEWANGRYVTIPTDAASVERCACKRLALVPAGG</sequence>
<dbReference type="GO" id="GO:0017000">
    <property type="term" value="P:antibiotic biosynthetic process"/>
    <property type="evidence" value="ECO:0007669"/>
    <property type="project" value="InterPro"/>
</dbReference>
<dbReference type="GO" id="GO:0016811">
    <property type="term" value="F:hydrolase activity, acting on carbon-nitrogen (but not peptide) bonds, in linear amides"/>
    <property type="evidence" value="ECO:0007669"/>
    <property type="project" value="InterPro"/>
</dbReference>
<dbReference type="Gene3D" id="2.30.120.10">
    <property type="match status" value="1"/>
</dbReference>
<dbReference type="SUPFAM" id="SSF56235">
    <property type="entry name" value="N-terminal nucleophile aminohydrolases (Ntn hydrolases)"/>
    <property type="match status" value="1"/>
</dbReference>
<dbReference type="PANTHER" id="PTHR34218:SF4">
    <property type="entry name" value="ACYL-HOMOSERINE LACTONE ACYLASE QUIP"/>
    <property type="match status" value="1"/>
</dbReference>
<dbReference type="Gene3D" id="1.10.439.10">
    <property type="entry name" value="Penicillin Amidohydrolase, domain 1"/>
    <property type="match status" value="1"/>
</dbReference>
<dbReference type="InterPro" id="IPR023343">
    <property type="entry name" value="Penicillin_amidase_dom1"/>
</dbReference>
<dbReference type="Gene3D" id="3.60.20.10">
    <property type="entry name" value="Glutamine Phosphoribosylpyrophosphate, subunit 1, domain 1"/>
    <property type="match status" value="1"/>
</dbReference>
<organism evidence="6 7">
    <name type="scientific">Burkholderia stagnalis</name>
    <dbReference type="NCBI Taxonomy" id="1503054"/>
    <lineage>
        <taxon>Bacteria</taxon>
        <taxon>Pseudomonadati</taxon>
        <taxon>Pseudomonadota</taxon>
        <taxon>Betaproteobacteria</taxon>
        <taxon>Burkholderiales</taxon>
        <taxon>Burkholderiaceae</taxon>
        <taxon>Burkholderia</taxon>
        <taxon>Burkholderia cepacia complex</taxon>
    </lineage>
</organism>
<dbReference type="InterPro" id="IPR043147">
    <property type="entry name" value="Penicillin_amidase_A-knob"/>
</dbReference>
<evidence type="ECO:0000313" key="6">
    <source>
        <dbReference type="EMBL" id="KAB0638184.1"/>
    </source>
</evidence>
<dbReference type="InterPro" id="IPR014395">
    <property type="entry name" value="Pen/GL7ACA/AHL_acylase"/>
</dbReference>
<dbReference type="InterPro" id="IPR029055">
    <property type="entry name" value="Ntn_hydrolases_N"/>
</dbReference>
<keyword evidence="5" id="KW-0479">Metal-binding</keyword>
<feature type="active site" description="Nucleophile" evidence="4">
    <location>
        <position position="261"/>
    </location>
</feature>
<comment type="similarity">
    <text evidence="1">Belongs to the peptidase S45 family.</text>
</comment>
<reference evidence="6 7" key="1">
    <citation type="submission" date="2019-09" db="EMBL/GenBank/DDBJ databases">
        <title>Draft genome sequences of 48 bacterial type strains from the CCUG.</title>
        <authorList>
            <person name="Tunovic T."/>
            <person name="Pineiro-Iglesias B."/>
            <person name="Unosson C."/>
            <person name="Inganas E."/>
            <person name="Ohlen M."/>
            <person name="Cardew S."/>
            <person name="Jensie-Markopoulos S."/>
            <person name="Salva-Serra F."/>
            <person name="Jaen-Luchoro D."/>
            <person name="Karlsson R."/>
            <person name="Svensson-Stadler L."/>
            <person name="Chun J."/>
            <person name="Moore E."/>
        </authorList>
    </citation>
    <scope>NUCLEOTIDE SEQUENCE [LARGE SCALE GENOMIC DNA]</scope>
    <source>
        <strain evidence="6 7">CCUG 65686</strain>
    </source>
</reference>
<dbReference type="AlphaFoldDB" id="A0A6L3N076"/>
<gene>
    <name evidence="6" type="ORF">F7R25_13275</name>
</gene>
<proteinExistence type="inferred from homology"/>
<dbReference type="EMBL" id="VZOK01000016">
    <property type="protein sequence ID" value="KAB0638184.1"/>
    <property type="molecule type" value="Genomic_DNA"/>
</dbReference>
<dbReference type="InterPro" id="IPR043146">
    <property type="entry name" value="Penicillin_amidase_N_B-knob"/>
</dbReference>
<comment type="cofactor">
    <cofactor evidence="5">
        <name>Ca(2+)</name>
        <dbReference type="ChEBI" id="CHEBI:29108"/>
    </cofactor>
    <text evidence="5">Binds 1 Ca(2+) ion per dimer.</text>
</comment>
<name>A0A6L3N076_9BURK</name>
<feature type="binding site" evidence="5">
    <location>
        <position position="336"/>
    </location>
    <ligand>
        <name>Ca(2+)</name>
        <dbReference type="ChEBI" id="CHEBI:29108"/>
    </ligand>
</feature>
<evidence type="ECO:0000313" key="7">
    <source>
        <dbReference type="Proteomes" id="UP000473470"/>
    </source>
</evidence>
<dbReference type="PANTHER" id="PTHR34218">
    <property type="entry name" value="PEPTIDASE S45 PENICILLIN AMIDASE"/>
    <property type="match status" value="1"/>
</dbReference>
<dbReference type="PIRSF" id="PIRSF001227">
    <property type="entry name" value="Pen_acylase"/>
    <property type="match status" value="1"/>
</dbReference>
<protein>
    <submittedName>
        <fullName evidence="6">Penicillin acylase family protein</fullName>
    </submittedName>
</protein>
<evidence type="ECO:0000256" key="2">
    <source>
        <dbReference type="ARBA" id="ARBA00022801"/>
    </source>
</evidence>
<dbReference type="Proteomes" id="UP000473470">
    <property type="component" value="Unassembled WGS sequence"/>
</dbReference>
<keyword evidence="3" id="KW-0865">Zymogen</keyword>
<dbReference type="InterPro" id="IPR002692">
    <property type="entry name" value="S45"/>
</dbReference>
<dbReference type="Pfam" id="PF01804">
    <property type="entry name" value="Penicil_amidase"/>
    <property type="match status" value="1"/>
</dbReference>
<accession>A0A6L3N076</accession>
<dbReference type="CDD" id="cd03747">
    <property type="entry name" value="Ntn_PGA_like"/>
    <property type="match status" value="1"/>
</dbReference>
<keyword evidence="5" id="KW-0106">Calcium</keyword>
<comment type="caution">
    <text evidence="6">The sequence shown here is derived from an EMBL/GenBank/DDBJ whole genome shotgun (WGS) entry which is preliminary data.</text>
</comment>
<evidence type="ECO:0000256" key="3">
    <source>
        <dbReference type="ARBA" id="ARBA00023145"/>
    </source>
</evidence>
<dbReference type="Gene3D" id="1.10.1400.10">
    <property type="match status" value="1"/>
</dbReference>